<feature type="domain" description="SsuA/THI5-like" evidence="1">
    <location>
        <begin position="106"/>
        <end position="246"/>
    </location>
</feature>
<evidence type="ECO:0000313" key="2">
    <source>
        <dbReference type="EMBL" id="GJE60092.1"/>
    </source>
</evidence>
<dbReference type="PANTHER" id="PTHR30024:SF48">
    <property type="entry name" value="ABC TRANSPORTER SUBSTRATE-BINDING PROTEIN"/>
    <property type="match status" value="1"/>
</dbReference>
<dbReference type="InterPro" id="IPR015168">
    <property type="entry name" value="SsuA/THI5"/>
</dbReference>
<evidence type="ECO:0000313" key="3">
    <source>
        <dbReference type="Proteomes" id="UP001055057"/>
    </source>
</evidence>
<reference evidence="2" key="2">
    <citation type="submission" date="2021-08" db="EMBL/GenBank/DDBJ databases">
        <authorList>
            <person name="Tani A."/>
            <person name="Ola A."/>
            <person name="Ogura Y."/>
            <person name="Katsura K."/>
            <person name="Hayashi T."/>
        </authorList>
    </citation>
    <scope>NUCLEOTIDE SEQUENCE</scope>
    <source>
        <strain evidence="2">DSM 23632</strain>
    </source>
</reference>
<dbReference type="Proteomes" id="UP001055057">
    <property type="component" value="Unassembled WGS sequence"/>
</dbReference>
<keyword evidence="3" id="KW-1185">Reference proteome</keyword>
<organism evidence="2 3">
    <name type="scientific">Methylobacterium trifolii</name>
    <dbReference type="NCBI Taxonomy" id="1003092"/>
    <lineage>
        <taxon>Bacteria</taxon>
        <taxon>Pseudomonadati</taxon>
        <taxon>Pseudomonadota</taxon>
        <taxon>Alphaproteobacteria</taxon>
        <taxon>Hyphomicrobiales</taxon>
        <taxon>Methylobacteriaceae</taxon>
        <taxon>Methylobacterium</taxon>
    </lineage>
</organism>
<comment type="caution">
    <text evidence="2">The sequence shown here is derived from an EMBL/GenBank/DDBJ whole genome shotgun (WGS) entry which is preliminary data.</text>
</comment>
<dbReference type="Gene3D" id="3.40.190.10">
    <property type="entry name" value="Periplasmic binding protein-like II"/>
    <property type="match status" value="2"/>
</dbReference>
<reference evidence="2" key="1">
    <citation type="journal article" date="2021" name="Front. Microbiol.">
        <title>Comprehensive Comparative Genomics and Phenotyping of Methylobacterium Species.</title>
        <authorList>
            <person name="Alessa O."/>
            <person name="Ogura Y."/>
            <person name="Fujitani Y."/>
            <person name="Takami H."/>
            <person name="Hayashi T."/>
            <person name="Sahin N."/>
            <person name="Tani A."/>
        </authorList>
    </citation>
    <scope>NUCLEOTIDE SEQUENCE</scope>
    <source>
        <strain evidence="2">DSM 23632</strain>
    </source>
</reference>
<dbReference type="PANTHER" id="PTHR30024">
    <property type="entry name" value="ALIPHATIC SULFONATES-BINDING PROTEIN-RELATED"/>
    <property type="match status" value="1"/>
</dbReference>
<dbReference type="RefSeq" id="WP_238182634.1">
    <property type="nucleotide sequence ID" value="NZ_BPRB01000116.1"/>
</dbReference>
<name>A0ABQ4TYY8_9HYPH</name>
<dbReference type="EMBL" id="BPRB01000116">
    <property type="protein sequence ID" value="GJE60092.1"/>
    <property type="molecule type" value="Genomic_DNA"/>
</dbReference>
<sequence length="326" mass="34645">MLSRRGLLAAAALVPLSGRARAEGPTIRLGSLPFGTAAWEAAVIKARGLDTANGFSLEVVKLAGNDAARISFMGGQVDAIIGDLLWAARLGNEGRAVRFIPYSTTEGAVMVRTDSPIKSLKDLVGKRLGVAGGPLDKNWLLLKAQARDAADIDLETRAEIAYGAPPLITLKLEQGALDAALTYWTYCARLEAKGFRKLIGADDIMRAFGATGQVALIGYLFDGTTVAAKPEAVAGFARASRAAKDMLATDASAWEIVRPLMTAEDEPTFEALKREFLAGIPRRTIQAERSDGERLYAVMARLGGERLVGSGATLPPDLYFDGTKHG</sequence>
<gene>
    <name evidence="2" type="ORF">MPOCJGCO_2202</name>
</gene>
<dbReference type="Pfam" id="PF09084">
    <property type="entry name" value="NMT1"/>
    <property type="match status" value="1"/>
</dbReference>
<protein>
    <recommendedName>
        <fullName evidence="1">SsuA/THI5-like domain-containing protein</fullName>
    </recommendedName>
</protein>
<dbReference type="SUPFAM" id="SSF53850">
    <property type="entry name" value="Periplasmic binding protein-like II"/>
    <property type="match status" value="1"/>
</dbReference>
<proteinExistence type="predicted"/>
<accession>A0ABQ4TYY8</accession>
<evidence type="ECO:0000259" key="1">
    <source>
        <dbReference type="Pfam" id="PF09084"/>
    </source>
</evidence>